<keyword evidence="7" id="KW-1133">Transmembrane helix</keyword>
<dbReference type="InterPro" id="IPR017972">
    <property type="entry name" value="Cyt_P450_CS"/>
</dbReference>
<evidence type="ECO:0000256" key="4">
    <source>
        <dbReference type="ARBA" id="ARBA00023004"/>
    </source>
</evidence>
<protein>
    <recommendedName>
        <fullName evidence="10">Cytochrome P450</fullName>
    </recommendedName>
</protein>
<dbReference type="SUPFAM" id="SSF48264">
    <property type="entry name" value="Cytochrome P450"/>
    <property type="match status" value="1"/>
</dbReference>
<dbReference type="PANTHER" id="PTHR46300">
    <property type="entry name" value="P450, PUTATIVE (EUROFUNG)-RELATED-RELATED"/>
    <property type="match status" value="1"/>
</dbReference>
<sequence length="535" mass="59929">MAFGHVKLSDNVVFIMIAVVLLATLGSFASIVLSYAIRSRRRSQFPPGPAGLPVIGNLHQIPQKKAYFQWHEWSKQYGSIVGLKFGPQDVVILNKAKHVQELFDKRGALYNGRPKNHIGEDIITHENAQILLADYGPEWRRLRKAIQGLLSITAVEGLFPIQEAESTQLLFEMFRDPKDSWIHIRRYSTAVVLASVYGQRGKTYDSPKVQALYHAQEQFTEILAAGATPPVDIFPILQKLPLSWKKWALRIREEQRTLYRDLLSETKELIAKRGGLGCLLSKLLEPGAKHGLNDEQVMYTGGTLMEAGSDTTSSTLHSWCIAMIENPEVLKASQEELDQVCGSRLPSANDLNNLPYLRAAMNETLRWRPVAPSGIPHKLMQDDVYEGYVLPKGTMLFANTWGIHQDDEDYEDGARFVPDRWVKNPATGTRTESDDDKADGRRATYTFGAGRRVCPGQNMAENSLMLVMARIAWAFNLSAEPGHTIDSSMETGYSDGFISGPLPFKFRVEVRSKVHEEAIVAAHEKAMPFLATFES</sequence>
<comment type="caution">
    <text evidence="8">The sequence shown here is derived from an EMBL/GenBank/DDBJ whole genome shotgun (WGS) entry which is preliminary data.</text>
</comment>
<keyword evidence="7" id="KW-0472">Membrane</keyword>
<keyword evidence="6" id="KW-0349">Heme</keyword>
<dbReference type="EMBL" id="JAXOVC010000005">
    <property type="protein sequence ID" value="KAK4501917.1"/>
    <property type="molecule type" value="Genomic_DNA"/>
</dbReference>
<name>A0ABR0EK34_ZASCE</name>
<dbReference type="PRINTS" id="PR00463">
    <property type="entry name" value="EP450I"/>
</dbReference>
<dbReference type="Proteomes" id="UP001305779">
    <property type="component" value="Unassembled WGS sequence"/>
</dbReference>
<dbReference type="InterPro" id="IPR036396">
    <property type="entry name" value="Cyt_P450_sf"/>
</dbReference>
<dbReference type="InterPro" id="IPR050364">
    <property type="entry name" value="Cytochrome_P450_fung"/>
</dbReference>
<proteinExistence type="inferred from homology"/>
<evidence type="ECO:0008006" key="10">
    <source>
        <dbReference type="Google" id="ProtNLM"/>
    </source>
</evidence>
<dbReference type="PROSITE" id="PS00086">
    <property type="entry name" value="CYTOCHROME_P450"/>
    <property type="match status" value="1"/>
</dbReference>
<evidence type="ECO:0000313" key="9">
    <source>
        <dbReference type="Proteomes" id="UP001305779"/>
    </source>
</evidence>
<reference evidence="8 9" key="1">
    <citation type="journal article" date="2023" name="G3 (Bethesda)">
        <title>A chromosome-level genome assembly of Zasmidium syzygii isolated from banana leaves.</title>
        <authorList>
            <person name="van Westerhoven A.C."/>
            <person name="Mehrabi R."/>
            <person name="Talebi R."/>
            <person name="Steentjes M.B.F."/>
            <person name="Corcolon B."/>
            <person name="Chong P.A."/>
            <person name="Kema G.H.J."/>
            <person name="Seidl M.F."/>
        </authorList>
    </citation>
    <scope>NUCLEOTIDE SEQUENCE [LARGE SCALE GENOMIC DNA]</scope>
    <source>
        <strain evidence="8 9">P124</strain>
    </source>
</reference>
<evidence type="ECO:0000256" key="7">
    <source>
        <dbReference type="SAM" id="Phobius"/>
    </source>
</evidence>
<dbReference type="PRINTS" id="PR00385">
    <property type="entry name" value="P450"/>
</dbReference>
<evidence type="ECO:0000256" key="5">
    <source>
        <dbReference type="ARBA" id="ARBA00023033"/>
    </source>
</evidence>
<evidence type="ECO:0000256" key="1">
    <source>
        <dbReference type="ARBA" id="ARBA00010617"/>
    </source>
</evidence>
<dbReference type="InterPro" id="IPR002401">
    <property type="entry name" value="Cyt_P450_E_grp-I"/>
</dbReference>
<keyword evidence="5 6" id="KW-0503">Monooxygenase</keyword>
<organism evidence="8 9">
    <name type="scientific">Zasmidium cellare</name>
    <name type="common">Wine cellar mold</name>
    <name type="synonym">Racodium cellare</name>
    <dbReference type="NCBI Taxonomy" id="395010"/>
    <lineage>
        <taxon>Eukaryota</taxon>
        <taxon>Fungi</taxon>
        <taxon>Dikarya</taxon>
        <taxon>Ascomycota</taxon>
        <taxon>Pezizomycotina</taxon>
        <taxon>Dothideomycetes</taxon>
        <taxon>Dothideomycetidae</taxon>
        <taxon>Mycosphaerellales</taxon>
        <taxon>Mycosphaerellaceae</taxon>
        <taxon>Zasmidium</taxon>
    </lineage>
</organism>
<feature type="transmembrane region" description="Helical" evidence="7">
    <location>
        <begin position="12"/>
        <end position="37"/>
    </location>
</feature>
<accession>A0ABR0EK34</accession>
<dbReference type="InterPro" id="IPR001128">
    <property type="entry name" value="Cyt_P450"/>
</dbReference>
<keyword evidence="3 6" id="KW-0560">Oxidoreductase</keyword>
<gene>
    <name evidence="8" type="ORF">PRZ48_007727</name>
</gene>
<dbReference type="CDD" id="cd11065">
    <property type="entry name" value="CYP64-like"/>
    <property type="match status" value="1"/>
</dbReference>
<keyword evidence="2 6" id="KW-0479">Metal-binding</keyword>
<dbReference type="Gene3D" id="1.10.630.10">
    <property type="entry name" value="Cytochrome P450"/>
    <property type="match status" value="1"/>
</dbReference>
<evidence type="ECO:0000313" key="8">
    <source>
        <dbReference type="EMBL" id="KAK4501917.1"/>
    </source>
</evidence>
<dbReference type="Pfam" id="PF00067">
    <property type="entry name" value="p450"/>
    <property type="match status" value="1"/>
</dbReference>
<evidence type="ECO:0000256" key="3">
    <source>
        <dbReference type="ARBA" id="ARBA00023002"/>
    </source>
</evidence>
<evidence type="ECO:0000256" key="2">
    <source>
        <dbReference type="ARBA" id="ARBA00022723"/>
    </source>
</evidence>
<keyword evidence="7" id="KW-0812">Transmembrane</keyword>
<comment type="similarity">
    <text evidence="1 6">Belongs to the cytochrome P450 family.</text>
</comment>
<keyword evidence="9" id="KW-1185">Reference proteome</keyword>
<keyword evidence="4 6" id="KW-0408">Iron</keyword>
<dbReference type="PANTHER" id="PTHR46300:SF2">
    <property type="entry name" value="CYTOCHROME P450 MONOOXYGENASE ALNH-RELATED"/>
    <property type="match status" value="1"/>
</dbReference>
<evidence type="ECO:0000256" key="6">
    <source>
        <dbReference type="RuleBase" id="RU000461"/>
    </source>
</evidence>